<accession>A0AAD7GDW3</accession>
<reference evidence="2" key="1">
    <citation type="submission" date="2023-03" db="EMBL/GenBank/DDBJ databases">
        <title>Massive genome expansion in bonnet fungi (Mycena s.s.) driven by repeated elements and novel gene families across ecological guilds.</title>
        <authorList>
            <consortium name="Lawrence Berkeley National Laboratory"/>
            <person name="Harder C.B."/>
            <person name="Miyauchi S."/>
            <person name="Viragh M."/>
            <person name="Kuo A."/>
            <person name="Thoen E."/>
            <person name="Andreopoulos B."/>
            <person name="Lu D."/>
            <person name="Skrede I."/>
            <person name="Drula E."/>
            <person name="Henrissat B."/>
            <person name="Morin E."/>
            <person name="Kohler A."/>
            <person name="Barry K."/>
            <person name="LaButti K."/>
            <person name="Morin E."/>
            <person name="Salamov A."/>
            <person name="Lipzen A."/>
            <person name="Mereny Z."/>
            <person name="Hegedus B."/>
            <person name="Baldrian P."/>
            <person name="Stursova M."/>
            <person name="Weitz H."/>
            <person name="Taylor A."/>
            <person name="Grigoriev I.V."/>
            <person name="Nagy L.G."/>
            <person name="Martin F."/>
            <person name="Kauserud H."/>
        </authorList>
    </citation>
    <scope>NUCLEOTIDE SEQUENCE</scope>
    <source>
        <strain evidence="2">CBHHK067</strain>
    </source>
</reference>
<evidence type="ECO:0000256" key="1">
    <source>
        <dbReference type="SAM" id="MobiDB-lite"/>
    </source>
</evidence>
<evidence type="ECO:0000313" key="2">
    <source>
        <dbReference type="EMBL" id="KAJ7690110.1"/>
    </source>
</evidence>
<dbReference type="AlphaFoldDB" id="A0AAD7GDW3"/>
<dbReference type="Proteomes" id="UP001221757">
    <property type="component" value="Unassembled WGS sequence"/>
</dbReference>
<feature type="region of interest" description="Disordered" evidence="1">
    <location>
        <begin position="1"/>
        <end position="28"/>
    </location>
</feature>
<protein>
    <submittedName>
        <fullName evidence="2">Uncharacterized protein</fullName>
    </submittedName>
</protein>
<name>A0AAD7GDW3_MYCRO</name>
<evidence type="ECO:0000313" key="3">
    <source>
        <dbReference type="Proteomes" id="UP001221757"/>
    </source>
</evidence>
<keyword evidence="3" id="KW-1185">Reference proteome</keyword>
<gene>
    <name evidence="2" type="ORF">B0H17DRAFT_1134590</name>
</gene>
<organism evidence="2 3">
    <name type="scientific">Mycena rosella</name>
    <name type="common">Pink bonnet</name>
    <name type="synonym">Agaricus rosellus</name>
    <dbReference type="NCBI Taxonomy" id="1033263"/>
    <lineage>
        <taxon>Eukaryota</taxon>
        <taxon>Fungi</taxon>
        <taxon>Dikarya</taxon>
        <taxon>Basidiomycota</taxon>
        <taxon>Agaricomycotina</taxon>
        <taxon>Agaricomycetes</taxon>
        <taxon>Agaricomycetidae</taxon>
        <taxon>Agaricales</taxon>
        <taxon>Marasmiineae</taxon>
        <taxon>Mycenaceae</taxon>
        <taxon>Mycena</taxon>
    </lineage>
</organism>
<dbReference type="EMBL" id="JARKIE010000067">
    <property type="protein sequence ID" value="KAJ7690110.1"/>
    <property type="molecule type" value="Genomic_DNA"/>
</dbReference>
<comment type="caution">
    <text evidence="2">The sequence shown here is derived from an EMBL/GenBank/DDBJ whole genome shotgun (WGS) entry which is preliminary data.</text>
</comment>
<proteinExistence type="predicted"/>
<sequence length="167" mass="18745">MPKRLNSGCRDSGIERHCRPTSPGTVPLTNRTQARVRKPCLNEFSGTLSSKGVRKWGYNVNLTRYVDATIQIEQVIIASAAAFVRELSLEHRKSLSKGTVNVHKLRILNAELATYCQKKNALRKTAQSTILLMGNPEHIQHKCTTDASPRLRREPNTAEIKTKRGKI</sequence>